<name>A0A106QC28_9BURK</name>
<evidence type="ECO:0000313" key="2">
    <source>
        <dbReference type="EMBL" id="KWA84118.1"/>
    </source>
</evidence>
<proteinExistence type="predicted"/>
<keyword evidence="1" id="KW-0732">Signal</keyword>
<protein>
    <submittedName>
        <fullName evidence="2">Uncharacterized protein</fullName>
    </submittedName>
</protein>
<organism evidence="2 3">
    <name type="scientific">Burkholderia ubonensis</name>
    <dbReference type="NCBI Taxonomy" id="101571"/>
    <lineage>
        <taxon>Bacteria</taxon>
        <taxon>Pseudomonadati</taxon>
        <taxon>Pseudomonadota</taxon>
        <taxon>Betaproteobacteria</taxon>
        <taxon>Burkholderiales</taxon>
        <taxon>Burkholderiaceae</taxon>
        <taxon>Burkholderia</taxon>
        <taxon>Burkholderia cepacia complex</taxon>
    </lineage>
</organism>
<accession>A0A106QC28</accession>
<dbReference type="AlphaFoldDB" id="A0A106QC28"/>
<dbReference type="PROSITE" id="PS51257">
    <property type="entry name" value="PROKAR_LIPOPROTEIN"/>
    <property type="match status" value="1"/>
</dbReference>
<gene>
    <name evidence="2" type="ORF">WL29_22395</name>
</gene>
<evidence type="ECO:0000313" key="3">
    <source>
        <dbReference type="Proteomes" id="UP000060630"/>
    </source>
</evidence>
<feature type="signal peptide" evidence="1">
    <location>
        <begin position="1"/>
        <end position="23"/>
    </location>
</feature>
<dbReference type="Proteomes" id="UP000060630">
    <property type="component" value="Unassembled WGS sequence"/>
</dbReference>
<evidence type="ECO:0000256" key="1">
    <source>
        <dbReference type="SAM" id="SignalP"/>
    </source>
</evidence>
<dbReference type="RefSeq" id="WP_060192515.1">
    <property type="nucleotide sequence ID" value="NZ_LPHD01000049.1"/>
</dbReference>
<feature type="chain" id="PRO_5007126928" evidence="1">
    <location>
        <begin position="24"/>
        <end position="117"/>
    </location>
</feature>
<sequence>MKPVRLAHFIASAALLACSAAHAVEFELLPRCWWPSPIPLPVCLLEEPEVVNCQKAPYDPMCEDFPGATKAVTAKVQRLASCKTEFEITFRDLNGEHQKSLKTRAIDCVTHEPITSP</sequence>
<reference evidence="2 3" key="1">
    <citation type="submission" date="2015-11" db="EMBL/GenBank/DDBJ databases">
        <title>Expanding the genomic diversity of Burkholderia species for the development of highly accurate diagnostics.</title>
        <authorList>
            <person name="Sahl J."/>
            <person name="Keim P."/>
            <person name="Wagner D."/>
        </authorList>
    </citation>
    <scope>NUCLEOTIDE SEQUENCE [LARGE SCALE GENOMIC DNA]</scope>
    <source>
        <strain evidence="2 3">MSMB2087WGS</strain>
    </source>
</reference>
<comment type="caution">
    <text evidence="2">The sequence shown here is derived from an EMBL/GenBank/DDBJ whole genome shotgun (WGS) entry which is preliminary data.</text>
</comment>
<dbReference type="EMBL" id="LPHD01000049">
    <property type="protein sequence ID" value="KWA84118.1"/>
    <property type="molecule type" value="Genomic_DNA"/>
</dbReference>